<comment type="cofactor">
    <cofactor evidence="1">
        <name>Fe(3+)</name>
        <dbReference type="ChEBI" id="CHEBI:29034"/>
    </cofactor>
</comment>
<dbReference type="InterPro" id="IPR007535">
    <property type="entry name" value="Catechol_dOase_N"/>
</dbReference>
<evidence type="ECO:0000256" key="4">
    <source>
        <dbReference type="ARBA" id="ARBA00022964"/>
    </source>
</evidence>
<dbReference type="Pfam" id="PF04444">
    <property type="entry name" value="Dioxygenase_N"/>
    <property type="match status" value="1"/>
</dbReference>
<dbReference type="CDD" id="cd03461">
    <property type="entry name" value="1_2-HQD"/>
    <property type="match status" value="1"/>
</dbReference>
<dbReference type="PROSITE" id="PS00083">
    <property type="entry name" value="INTRADIOL_DIOXYGENAS"/>
    <property type="match status" value="1"/>
</dbReference>
<dbReference type="Proteomes" id="UP000001989">
    <property type="component" value="Plasmid pSWIT02"/>
</dbReference>
<evidence type="ECO:0000256" key="3">
    <source>
        <dbReference type="ARBA" id="ARBA00022723"/>
    </source>
</evidence>
<dbReference type="EMBL" id="CP000701">
    <property type="protein sequence ID" value="ABQ71512.1"/>
    <property type="molecule type" value="Genomic_DNA"/>
</dbReference>
<comment type="similarity">
    <text evidence="2">Belongs to the intradiol ring-cleavage dioxygenase family.</text>
</comment>
<dbReference type="OrthoDB" id="9800887at2"/>
<dbReference type="SUPFAM" id="SSF49482">
    <property type="entry name" value="Aromatic compound dioxygenase"/>
    <property type="match status" value="1"/>
</dbReference>
<dbReference type="GO" id="GO:0018576">
    <property type="term" value="F:catechol 1,2-dioxygenase activity"/>
    <property type="evidence" value="ECO:0007669"/>
    <property type="project" value="InterPro"/>
</dbReference>
<keyword evidence="9" id="KW-1185">Reference proteome</keyword>
<dbReference type="PANTHER" id="PTHR33711">
    <property type="entry name" value="DIOXYGENASE, PUTATIVE (AFU_ORTHOLOGUE AFUA_2G02910)-RELATED"/>
    <property type="match status" value="1"/>
</dbReference>
<dbReference type="KEGG" id="swi:Swit_4890"/>
<dbReference type="GO" id="GO:0008199">
    <property type="term" value="F:ferric iron binding"/>
    <property type="evidence" value="ECO:0007669"/>
    <property type="project" value="InterPro"/>
</dbReference>
<reference evidence="8 9" key="1">
    <citation type="journal article" date="2010" name="J. Bacteriol.">
        <title>Genome sequence of the dioxin-mineralizing bacterium Sphingomonas wittichii RW1.</title>
        <authorList>
            <person name="Miller T.R."/>
            <person name="Delcher A.L."/>
            <person name="Salzberg S.L."/>
            <person name="Saunders E."/>
            <person name="Detter J.C."/>
            <person name="Halden R.U."/>
        </authorList>
    </citation>
    <scope>NUCLEOTIDE SEQUENCE [LARGE SCALE GENOMIC DNA]</scope>
    <source>
        <strain evidence="9">DSM 6014 / CCUG 31198 / JCM 15750 / NBRC 105917 / EY 4224 / RW1</strain>
    </source>
</reference>
<keyword evidence="5 8" id="KW-0560">Oxidoreductase</keyword>
<accession>A0A9J9HGS6</accession>
<dbReference type="InterPro" id="IPR000627">
    <property type="entry name" value="Intradiol_dOase_C"/>
</dbReference>
<evidence type="ECO:0000313" key="8">
    <source>
        <dbReference type="EMBL" id="ABQ71512.1"/>
    </source>
</evidence>
<dbReference type="InterPro" id="IPR050770">
    <property type="entry name" value="Intradiol_RC_Dioxygenase"/>
</dbReference>
<sequence length="299" mass="33117">MTSEEESAAAPAAGSFDEHNLTQTVLQSVAGAKDPRVKQISEALIRHLHAFIREIEPTEAEWGAAIEFLTKTGHMCTDTRQEFILLSDVLGVSMLVDAINHRLPGRATETTVFGPFYVEPPSFEDGADMRGYLEGVPLYLSGTVRNEAGEPIVGAKVDIWHSNDEGYYDLQKLEERSELAGRGRFLSQSDGSFRAWTVRPAAYPIPNDGPVGKMLDAQGRHPFRPEHVHYMITAPGYRRLVTHLFAQGDKYLTSDVVFGVKSSLIRNYEPREGGTAPDGKAMDGKWLELHHDFVLAHVA</sequence>
<proteinExistence type="inferred from homology"/>
<evidence type="ECO:0000313" key="9">
    <source>
        <dbReference type="Proteomes" id="UP000001989"/>
    </source>
</evidence>
<feature type="domain" description="Intradiol ring-cleavage dioxygenases" evidence="7">
    <location>
        <begin position="140"/>
        <end position="168"/>
    </location>
</feature>
<name>A0A9J9HGS6_RHIWR</name>
<organism evidence="8 9">
    <name type="scientific">Rhizorhabdus wittichii (strain DSM 6014 / CCUG 31198 / JCM 15750 / NBRC 105917 / EY 4224 / RW1)</name>
    <name type="common">Sphingomonas wittichii</name>
    <dbReference type="NCBI Taxonomy" id="392499"/>
    <lineage>
        <taxon>Bacteria</taxon>
        <taxon>Pseudomonadati</taxon>
        <taxon>Pseudomonadota</taxon>
        <taxon>Alphaproteobacteria</taxon>
        <taxon>Sphingomonadales</taxon>
        <taxon>Sphingomonadaceae</taxon>
        <taxon>Rhizorhabdus</taxon>
    </lineage>
</organism>
<keyword evidence="4" id="KW-0223">Dioxygenase</keyword>
<geneLocation type="plasmid" evidence="8 9">
    <name>pSWIT02</name>
</geneLocation>
<dbReference type="Gene3D" id="2.60.130.10">
    <property type="entry name" value="Aromatic compound dioxygenase"/>
    <property type="match status" value="1"/>
</dbReference>
<keyword evidence="6" id="KW-0408">Iron</keyword>
<dbReference type="Pfam" id="PF00775">
    <property type="entry name" value="Dioxygenase_C"/>
    <property type="match status" value="1"/>
</dbReference>
<dbReference type="InterPro" id="IPR015889">
    <property type="entry name" value="Intradiol_dOase_core"/>
</dbReference>
<dbReference type="EC" id="1.13.11.37" evidence="8"/>
<dbReference type="GO" id="GO:0009712">
    <property type="term" value="P:catechol-containing compound metabolic process"/>
    <property type="evidence" value="ECO:0007669"/>
    <property type="project" value="InterPro"/>
</dbReference>
<dbReference type="GO" id="GO:0047074">
    <property type="term" value="F:4-hydroxycatechol 1,2-dioxygenase activity"/>
    <property type="evidence" value="ECO:0007669"/>
    <property type="project" value="UniProtKB-EC"/>
</dbReference>
<evidence type="ECO:0000256" key="5">
    <source>
        <dbReference type="ARBA" id="ARBA00023002"/>
    </source>
</evidence>
<protein>
    <submittedName>
        <fullName evidence="8">Hydroxyquinol 1,2-dioxygenase</fullName>
        <ecNumber evidence="8">1.13.11.37</ecNumber>
    </submittedName>
</protein>
<dbReference type="PANTHER" id="PTHR33711:SF7">
    <property type="entry name" value="INTRADIOL RING-CLEAVAGE DIOXYGENASES DOMAIN-CONTAINING PROTEIN-RELATED"/>
    <property type="match status" value="1"/>
</dbReference>
<evidence type="ECO:0000256" key="1">
    <source>
        <dbReference type="ARBA" id="ARBA00001965"/>
    </source>
</evidence>
<dbReference type="InterPro" id="IPR039390">
    <property type="entry name" value="1_2-HQD/HQD"/>
</dbReference>
<gene>
    <name evidence="8" type="ordered locus">Swit_4890</name>
</gene>
<evidence type="ECO:0000259" key="7">
    <source>
        <dbReference type="PROSITE" id="PS00083"/>
    </source>
</evidence>
<evidence type="ECO:0000256" key="6">
    <source>
        <dbReference type="ARBA" id="ARBA00023004"/>
    </source>
</evidence>
<keyword evidence="8" id="KW-0614">Plasmid</keyword>
<keyword evidence="3" id="KW-0479">Metal-binding</keyword>
<evidence type="ECO:0000256" key="2">
    <source>
        <dbReference type="ARBA" id="ARBA00007825"/>
    </source>
</evidence>
<dbReference type="AlphaFoldDB" id="A0A9J9HGS6"/>